<dbReference type="HOGENOM" id="CLU_2482303_0_0_4"/>
<evidence type="ECO:0000313" key="2">
    <source>
        <dbReference type="EMBL" id="CQR32603.1"/>
    </source>
</evidence>
<evidence type="ECO:0008006" key="5">
    <source>
        <dbReference type="Google" id="ProtNLM"/>
    </source>
</evidence>
<dbReference type="EMBL" id="FP475957">
    <property type="protein sequence ID" value="CAZ90449.1"/>
    <property type="molecule type" value="Genomic_DNA"/>
</dbReference>
<keyword evidence="1" id="KW-0614">Plasmid</keyword>
<reference evidence="3" key="2">
    <citation type="journal article" date="2010" name="PLoS Genet.">
        <title>Structure, function, and evolution of the Thiomonas spp. genome.</title>
        <authorList>
            <person name="Arsene-Ploetze F."/>
            <person name="Koechler S."/>
            <person name="Marchal M."/>
            <person name="Coppee J.Y."/>
            <person name="Chandler M."/>
            <person name="Bonnefoy V."/>
            <person name="Brochier-Armanet C."/>
            <person name="Barakat M."/>
            <person name="Barbe V."/>
            <person name="Battaglia-Brunet F."/>
            <person name="Bruneel O."/>
            <person name="Bryan C.G."/>
            <person name="Cleiss-Arnold J."/>
            <person name="Cruveiller S."/>
            <person name="Erhardt M."/>
            <person name="Heinrich-Salmeron A."/>
            <person name="Hommais F."/>
            <person name="Joulian C."/>
            <person name="Krin E."/>
            <person name="Lieutaud A."/>
            <person name="Lievremont D."/>
            <person name="Michel C."/>
            <person name="Muller D."/>
            <person name="Ortet P."/>
            <person name="Proux C."/>
            <person name="Siguier P."/>
            <person name="Roche D."/>
            <person name="Rouy Z."/>
            <person name="Salvignol G."/>
            <person name="Slyemi D."/>
            <person name="Talla E."/>
            <person name="Weiss S."/>
            <person name="Weissenbach J."/>
            <person name="Medigue C."/>
            <person name="Bertin P.N."/>
        </authorList>
    </citation>
    <scope>NUCLEOTIDE SEQUENCE [LARGE SCALE GENOMIC DNA]</scope>
    <source>
        <strain evidence="3">DSM 22701 / CIP 110005 / 3As</strain>
    </source>
</reference>
<name>D6CVW0_THIA3</name>
<protein>
    <recommendedName>
        <fullName evidence="5">Lipoprotein</fullName>
    </recommendedName>
</protein>
<dbReference type="Proteomes" id="UP000078599">
    <property type="component" value="Unassembled WGS sequence"/>
</dbReference>
<dbReference type="AlphaFoldDB" id="D6CVW0"/>
<geneLocation type="plasmid" evidence="1 3">
    <name>pTHI</name>
</geneLocation>
<sequence>MKYIYVISTVLSALILGACSKPDVDANGVPKIASASAPVVDGKAMTPEAFKAKYCSKPETFTDPICGAVQSVLVQKSITNVGKPLKW</sequence>
<reference key="3">
    <citation type="journal article" date="2010" name="PLoS Genet.">
        <title>Structure, function, and evolution of the Thiomonas spp. genome.</title>
        <authorList>
            <person name="Arsene-Ploetze F."/>
            <person name="Koechler S."/>
            <person name="Marchal M."/>
            <person name="Coppee J.-.Y."/>
            <person name="Chandler M."/>
            <person name="Bonnefoy V."/>
            <person name="Brochier-Armanet C."/>
            <person name="Barakat M."/>
            <person name="Barbe V."/>
            <person name="Battaglia-Brunet F."/>
            <person name="Bruneel O."/>
            <person name="Bryan C.G."/>
            <person name="Cleiss-Arnold J."/>
            <person name="Cruveiller S."/>
            <person name="Erhardt M."/>
            <person name="Heinrich-Salmeron A."/>
            <person name="Hommais F."/>
            <person name="Joulian C."/>
            <person name="Krin E."/>
            <person name="Lieutaud A."/>
            <person name="Lievremont D."/>
            <person name="Michel C."/>
            <person name="Muller D."/>
            <person name="Ortet P."/>
            <person name="Proux C."/>
            <person name="Siguier P."/>
            <person name="Roche D."/>
            <person name="Rouy Z."/>
            <person name="Salvignol G."/>
            <person name="Slyemi D."/>
            <person name="Talla E."/>
            <person name="Weiss S."/>
            <person name="Weissenbach J."/>
            <person name="Medigue C."/>
            <person name="Bertin P.N."/>
        </authorList>
    </citation>
    <scope>NUCLEOTIDE SEQUENCE</scope>
    <source>
        <strain>3As</strain>
    </source>
</reference>
<dbReference type="KEGG" id="thi:THI_p0053"/>
<evidence type="ECO:0000313" key="4">
    <source>
        <dbReference type="Proteomes" id="UP000078599"/>
    </source>
</evidence>
<keyword evidence="4" id="KW-1185">Reference proteome</keyword>
<gene>
    <name evidence="1" type="ordered locus">THI_p0053</name>
    <name evidence="2" type="ORF">THICB1_200010</name>
</gene>
<dbReference type="Proteomes" id="UP000002372">
    <property type="component" value="Plasmid pTHI"/>
</dbReference>
<accession>D6CVW0</accession>
<proteinExistence type="predicted"/>
<reference key="1">
    <citation type="submission" date="2009-07" db="EMBL/GenBank/DDBJ databases">
        <authorList>
            <person name="Genoscope - CEA"/>
        </authorList>
    </citation>
    <scope>NUCLEOTIDE SEQUENCE</scope>
    <source>
        <strain>3As</strain>
    </source>
</reference>
<evidence type="ECO:0000313" key="3">
    <source>
        <dbReference type="Proteomes" id="UP000002372"/>
    </source>
</evidence>
<reference evidence="1" key="4">
    <citation type="submission" date="2010-07" db="EMBL/GenBank/DDBJ databases">
        <authorList>
            <person name="Genoscope - CEA"/>
        </authorList>
    </citation>
    <scope>NUCLEOTIDE SEQUENCE</scope>
    <source>
        <strain evidence="1">3As</strain>
        <plasmid evidence="1">pTHI</plasmid>
    </source>
</reference>
<dbReference type="RefSeq" id="WP_020909916.1">
    <property type="nucleotide sequence ID" value="NC_014144.1"/>
</dbReference>
<dbReference type="PROSITE" id="PS51257">
    <property type="entry name" value="PROKAR_LIPOPROTEIN"/>
    <property type="match status" value="1"/>
</dbReference>
<dbReference type="EMBL" id="CTRI01000013">
    <property type="protein sequence ID" value="CQR32603.1"/>
    <property type="molecule type" value="Genomic_DNA"/>
</dbReference>
<reference evidence="2 4" key="5">
    <citation type="submission" date="2015-03" db="EMBL/GenBank/DDBJ databases">
        <authorList>
            <person name="Regsiter A."/>
            <person name="william w."/>
        </authorList>
    </citation>
    <scope>NUCLEOTIDE SEQUENCE [LARGE SCALE GENOMIC DNA]</scope>
    <source>
        <strain evidence="2 4">CB1</strain>
    </source>
</reference>
<organism evidence="1 3">
    <name type="scientific">Thiomonas arsenitoxydans (strain DSM 22701 / CIP 110005 / 3As)</name>
    <dbReference type="NCBI Taxonomy" id="426114"/>
    <lineage>
        <taxon>Bacteria</taxon>
        <taxon>Pseudomonadati</taxon>
        <taxon>Pseudomonadota</taxon>
        <taxon>Betaproteobacteria</taxon>
        <taxon>Burkholderiales</taxon>
        <taxon>Thiomonas</taxon>
    </lineage>
</organism>
<evidence type="ECO:0000313" key="1">
    <source>
        <dbReference type="EMBL" id="CAZ90449.1"/>
    </source>
</evidence>